<evidence type="ECO:0000256" key="2">
    <source>
        <dbReference type="ARBA" id="ARBA00022448"/>
    </source>
</evidence>
<evidence type="ECO:0000313" key="8">
    <source>
        <dbReference type="EMBL" id="MBB4000041.1"/>
    </source>
</evidence>
<dbReference type="Gene3D" id="1.20.1250.20">
    <property type="entry name" value="MFS general substrate transporter like domains"/>
    <property type="match status" value="1"/>
</dbReference>
<protein>
    <submittedName>
        <fullName evidence="8">MFS family permease</fullName>
    </submittedName>
</protein>
<evidence type="ECO:0000256" key="1">
    <source>
        <dbReference type="ARBA" id="ARBA00004141"/>
    </source>
</evidence>
<evidence type="ECO:0000256" key="6">
    <source>
        <dbReference type="SAM" id="MobiDB-lite"/>
    </source>
</evidence>
<evidence type="ECO:0000256" key="5">
    <source>
        <dbReference type="ARBA" id="ARBA00023136"/>
    </source>
</evidence>
<feature type="transmembrane region" description="Helical" evidence="7">
    <location>
        <begin position="285"/>
        <end position="303"/>
    </location>
</feature>
<feature type="transmembrane region" description="Helical" evidence="7">
    <location>
        <begin position="59"/>
        <end position="82"/>
    </location>
</feature>
<keyword evidence="3 7" id="KW-0812">Transmembrane</keyword>
<dbReference type="InterPro" id="IPR036259">
    <property type="entry name" value="MFS_trans_sf"/>
</dbReference>
<feature type="region of interest" description="Disordered" evidence="6">
    <location>
        <begin position="1"/>
        <end position="49"/>
    </location>
</feature>
<feature type="transmembrane region" description="Helical" evidence="7">
    <location>
        <begin position="131"/>
        <end position="149"/>
    </location>
</feature>
<keyword evidence="9" id="KW-1185">Reference proteome</keyword>
<feature type="transmembrane region" description="Helical" evidence="7">
    <location>
        <begin position="220"/>
        <end position="239"/>
    </location>
</feature>
<dbReference type="SUPFAM" id="SSF103473">
    <property type="entry name" value="MFS general substrate transporter"/>
    <property type="match status" value="1"/>
</dbReference>
<feature type="transmembrane region" description="Helical" evidence="7">
    <location>
        <begin position="155"/>
        <end position="177"/>
    </location>
</feature>
<dbReference type="EMBL" id="JACIEK010000014">
    <property type="protein sequence ID" value="MBB4000041.1"/>
    <property type="molecule type" value="Genomic_DNA"/>
</dbReference>
<dbReference type="AlphaFoldDB" id="A0A7W6H7K5"/>
<keyword evidence="4 7" id="KW-1133">Transmembrane helix</keyword>
<reference evidence="8 9" key="1">
    <citation type="submission" date="2020-08" db="EMBL/GenBank/DDBJ databases">
        <title>Genomic Encyclopedia of Type Strains, Phase IV (KMG-IV): sequencing the most valuable type-strain genomes for metagenomic binning, comparative biology and taxonomic classification.</title>
        <authorList>
            <person name="Goeker M."/>
        </authorList>
    </citation>
    <scope>NUCLEOTIDE SEQUENCE [LARGE SCALE GENOMIC DNA]</scope>
    <source>
        <strain evidence="8 9">DSM 102238</strain>
    </source>
</reference>
<dbReference type="PANTHER" id="PTHR42718">
    <property type="entry name" value="MAJOR FACILITATOR SUPERFAMILY MULTIDRUG TRANSPORTER MFSC"/>
    <property type="match status" value="1"/>
</dbReference>
<dbReference type="GO" id="GO:0022857">
    <property type="term" value="F:transmembrane transporter activity"/>
    <property type="evidence" value="ECO:0007669"/>
    <property type="project" value="InterPro"/>
</dbReference>
<dbReference type="Pfam" id="PF07690">
    <property type="entry name" value="MFS_1"/>
    <property type="match status" value="1"/>
</dbReference>
<evidence type="ECO:0000313" key="9">
    <source>
        <dbReference type="Proteomes" id="UP000542776"/>
    </source>
</evidence>
<dbReference type="Proteomes" id="UP000542776">
    <property type="component" value="Unassembled WGS sequence"/>
</dbReference>
<feature type="transmembrane region" description="Helical" evidence="7">
    <location>
        <begin position="447"/>
        <end position="470"/>
    </location>
</feature>
<dbReference type="InterPro" id="IPR011701">
    <property type="entry name" value="MFS"/>
</dbReference>
<evidence type="ECO:0000256" key="3">
    <source>
        <dbReference type="ARBA" id="ARBA00022692"/>
    </source>
</evidence>
<feature type="transmembrane region" description="Helical" evidence="7">
    <location>
        <begin position="359"/>
        <end position="379"/>
    </location>
</feature>
<comment type="subcellular location">
    <subcellularLocation>
        <location evidence="1">Membrane</location>
        <topology evidence="1">Multi-pass membrane protein</topology>
    </subcellularLocation>
</comment>
<dbReference type="GO" id="GO:0016020">
    <property type="term" value="C:membrane"/>
    <property type="evidence" value="ECO:0007669"/>
    <property type="project" value="UniProtKB-SubCell"/>
</dbReference>
<accession>A0A7W6H7K5</accession>
<keyword evidence="2" id="KW-0813">Transport</keyword>
<evidence type="ECO:0000256" key="4">
    <source>
        <dbReference type="ARBA" id="ARBA00022989"/>
    </source>
</evidence>
<comment type="caution">
    <text evidence="8">The sequence shown here is derived from an EMBL/GenBank/DDBJ whole genome shotgun (WGS) entry which is preliminary data.</text>
</comment>
<organism evidence="8 9">
    <name type="scientific">Aureimonas pseudogalii</name>
    <dbReference type="NCBI Taxonomy" id="1744844"/>
    <lineage>
        <taxon>Bacteria</taxon>
        <taxon>Pseudomonadati</taxon>
        <taxon>Pseudomonadota</taxon>
        <taxon>Alphaproteobacteria</taxon>
        <taxon>Hyphomicrobiales</taxon>
        <taxon>Aurantimonadaceae</taxon>
        <taxon>Aureimonas</taxon>
    </lineage>
</organism>
<feature type="transmembrane region" description="Helical" evidence="7">
    <location>
        <begin position="386"/>
        <end position="407"/>
    </location>
</feature>
<proteinExistence type="predicted"/>
<dbReference type="PANTHER" id="PTHR42718:SF9">
    <property type="entry name" value="MAJOR FACILITATOR SUPERFAMILY MULTIDRUG TRANSPORTER MFSC"/>
    <property type="match status" value="1"/>
</dbReference>
<evidence type="ECO:0000256" key="7">
    <source>
        <dbReference type="SAM" id="Phobius"/>
    </source>
</evidence>
<feature type="transmembrane region" description="Helical" evidence="7">
    <location>
        <begin position="102"/>
        <end position="119"/>
    </location>
</feature>
<keyword evidence="5 7" id="KW-0472">Membrane</keyword>
<gene>
    <name evidence="8" type="ORF">GGR04_003915</name>
</gene>
<feature type="transmembrane region" description="Helical" evidence="7">
    <location>
        <begin position="323"/>
        <end position="347"/>
    </location>
</feature>
<feature type="transmembrane region" description="Helical" evidence="7">
    <location>
        <begin position="259"/>
        <end position="279"/>
    </location>
</feature>
<feature type="compositionally biased region" description="Basic and acidic residues" evidence="6">
    <location>
        <begin position="1"/>
        <end position="11"/>
    </location>
</feature>
<feature type="transmembrane region" description="Helical" evidence="7">
    <location>
        <begin position="541"/>
        <end position="563"/>
    </location>
</feature>
<feature type="transmembrane region" description="Helical" evidence="7">
    <location>
        <begin position="419"/>
        <end position="440"/>
    </location>
</feature>
<sequence length="579" mass="61230">MLEERPDHESAKTPAGASLSAQVGGAAPADTMADGSPAPSGRRRGQPMPAPAPFVPKPVWLAALYVFASTAIAMTQGLGLNLITANLYQIQGPLGATLNETVWLSAAYLAPNVSLTLLLTKVRAQFGLRAFATWAIVAFVAVTSLHLFVDDIQSAIVVRFFAGVAASPMSSLAFLYMLESFPPERKMTVGVSLAMTNLSIVVPLSRLVSPSLLDLGDWNGLFLLETALALVSFALIKLLPLNSPPKTPVIEPMDVVNYAFIAVGLGSTAVVATVGPFYWWFEAPWIGGLLAIGVACLTVAVVVELNRANPLIDIRWITSKEILHFAGTLLLFRLLLSEQASGATGFFQVLGLKNEQMTTLYLVMLGSGLAAGLFCVCFVRPGRAPYIHILALSCLIAGSLMDARATVLTRPEQMYLSQGLISAAGVLFLPPAMAIGFASAMKKGMNYILSFLIVFLTTQSLGGAVGSAIFRTFVTVREKFHSSQIAESVVLSDPIVAARIAQLGAAYARVLPDAALRQAEGLALLGTQATTQANVLAYNDAFLAVAVLASIGLAALLVHLTVLHMRAWRAARRPAAAAA</sequence>
<name>A0A7W6H7K5_9HYPH</name>